<name>A0A8H3AT90_9AGAM</name>
<feature type="region of interest" description="Disordered" evidence="1">
    <location>
        <begin position="535"/>
        <end position="633"/>
    </location>
</feature>
<evidence type="ECO:0000256" key="3">
    <source>
        <dbReference type="SAM" id="SignalP"/>
    </source>
</evidence>
<feature type="transmembrane region" description="Helical" evidence="2">
    <location>
        <begin position="640"/>
        <end position="659"/>
    </location>
</feature>
<evidence type="ECO:0000256" key="2">
    <source>
        <dbReference type="SAM" id="Phobius"/>
    </source>
</evidence>
<feature type="compositionally biased region" description="Low complexity" evidence="1">
    <location>
        <begin position="608"/>
        <end position="617"/>
    </location>
</feature>
<organism evidence="4 5">
    <name type="scientific">Rhizoctonia solani</name>
    <dbReference type="NCBI Taxonomy" id="456999"/>
    <lineage>
        <taxon>Eukaryota</taxon>
        <taxon>Fungi</taxon>
        <taxon>Dikarya</taxon>
        <taxon>Basidiomycota</taxon>
        <taxon>Agaricomycotina</taxon>
        <taxon>Agaricomycetes</taxon>
        <taxon>Cantharellales</taxon>
        <taxon>Ceratobasidiaceae</taxon>
        <taxon>Rhizoctonia</taxon>
    </lineage>
</organism>
<keyword evidence="2" id="KW-0472">Membrane</keyword>
<accession>A0A8H3AT90</accession>
<sequence>MPRLKGLLVGFLTVTLLSTGVAARRVNNTIYDTNNAHITYEPKEDFCAKWDDKIFWKNCETWAQPWRSEVYHNQGRVATFHQSLDHELSSMIIDFEGSAIWLYGPPRSQLFTIPVEYKICLRENHRVTSDVLCYRVNIAEAYSDEEDYESPVVIFAKGGLKSHEHRIVISIADPIGELAQYQGIQFSHAVYTTERPTAWPVEQDSWRFRQVIMHDTHPLLSYWPREPISSGSSRIPFEFGWSPKMYTAEDGTRVTWHELRSRDQEDRERWGVDATISGDSICVRIDLGHCEIVDLKHAYLNAEHHQEAVLLWRSDILDPDRKTHVAVRLAELEGQDMTVFPFKEIRYFEKQEYSSPNVPAGQVKTVSVSHDSEAVVYHPGRRCLAWTGWWCSNWFDPWVWKEAEEGLTYRSTVWSYRESEDPSIKLEFQGSEVCVYGAPKSLIKGPFASQHVCINDVCHLIDTEQAYLNAPVGPVESSSTNLTSSRLSPELEPVLLWSQTGLDDQIQHTLRLALAPLPSQDDAEMTIAKITYTKASGKSRPNAPVSSPDESSEGPLFPPHAKKWAPKPLPPPPPPEPEPEPKPKPEPSTSHQEPEPAQPSTTSPPKNTDPTSTDSPRPTQPPSHPYAPSHSQPELELPSLFTLLGWALCLFWLGTLVLAKRRLDKTRRELQWLLDARLDQARLNFDSNSSDTRAGHEGSTVYGGRSNYGGTDSGDTSNPRGANHGGWSTRGSIITQRDTGLNHGQPPPSYHGGDSVLSETSTNLPSYSDALREEWMRMQRTRAFVVAQQRTRR</sequence>
<reference evidence="4" key="1">
    <citation type="submission" date="2021-01" db="EMBL/GenBank/DDBJ databases">
        <authorList>
            <person name="Kaushik A."/>
        </authorList>
    </citation>
    <scope>NUCLEOTIDE SEQUENCE</scope>
    <source>
        <strain evidence="4">AG1-1C</strain>
    </source>
</reference>
<gene>
    <name evidence="4" type="ORF">RDB_LOCUS121107</name>
</gene>
<proteinExistence type="predicted"/>
<feature type="compositionally biased region" description="Pro residues" evidence="1">
    <location>
        <begin position="567"/>
        <end position="576"/>
    </location>
</feature>
<keyword evidence="2" id="KW-0812">Transmembrane</keyword>
<dbReference type="AlphaFoldDB" id="A0A8H3AT90"/>
<dbReference type="PRINTS" id="PR01217">
    <property type="entry name" value="PRICHEXTENSN"/>
</dbReference>
<dbReference type="EMBL" id="CAJMWS010000345">
    <property type="protein sequence ID" value="CAE6436269.1"/>
    <property type="molecule type" value="Genomic_DNA"/>
</dbReference>
<keyword evidence="3" id="KW-0732">Signal</keyword>
<evidence type="ECO:0000256" key="1">
    <source>
        <dbReference type="SAM" id="MobiDB-lite"/>
    </source>
</evidence>
<comment type="caution">
    <text evidence="4">The sequence shown here is derived from an EMBL/GenBank/DDBJ whole genome shotgun (WGS) entry which is preliminary data.</text>
</comment>
<evidence type="ECO:0008006" key="6">
    <source>
        <dbReference type="Google" id="ProtNLM"/>
    </source>
</evidence>
<evidence type="ECO:0000313" key="5">
    <source>
        <dbReference type="Proteomes" id="UP000663846"/>
    </source>
</evidence>
<protein>
    <recommendedName>
        <fullName evidence="6">Transmembrane protein</fullName>
    </recommendedName>
</protein>
<feature type="compositionally biased region" description="Polar residues" evidence="1">
    <location>
        <begin position="708"/>
        <end position="720"/>
    </location>
</feature>
<feature type="signal peptide" evidence="3">
    <location>
        <begin position="1"/>
        <end position="23"/>
    </location>
</feature>
<keyword evidence="2" id="KW-1133">Transmembrane helix</keyword>
<dbReference type="Proteomes" id="UP000663846">
    <property type="component" value="Unassembled WGS sequence"/>
</dbReference>
<feature type="region of interest" description="Disordered" evidence="1">
    <location>
        <begin position="686"/>
        <end position="763"/>
    </location>
</feature>
<feature type="compositionally biased region" description="Polar residues" evidence="1">
    <location>
        <begin position="729"/>
        <end position="739"/>
    </location>
</feature>
<evidence type="ECO:0000313" key="4">
    <source>
        <dbReference type="EMBL" id="CAE6436269.1"/>
    </source>
</evidence>
<feature type="chain" id="PRO_5034218386" description="Transmembrane protein" evidence="3">
    <location>
        <begin position="24"/>
        <end position="793"/>
    </location>
</feature>